<evidence type="ECO:0000256" key="1">
    <source>
        <dbReference type="SAM" id="MobiDB-lite"/>
    </source>
</evidence>
<gene>
    <name evidence="2" type="ORF">KI387_016512</name>
</gene>
<reference evidence="2 3" key="1">
    <citation type="journal article" date="2021" name="Nat. Plants">
        <title>The Taxus genome provides insights into paclitaxel biosynthesis.</title>
        <authorList>
            <person name="Xiong X."/>
            <person name="Gou J."/>
            <person name="Liao Q."/>
            <person name="Li Y."/>
            <person name="Zhou Q."/>
            <person name="Bi G."/>
            <person name="Li C."/>
            <person name="Du R."/>
            <person name="Wang X."/>
            <person name="Sun T."/>
            <person name="Guo L."/>
            <person name="Liang H."/>
            <person name="Lu P."/>
            <person name="Wu Y."/>
            <person name="Zhang Z."/>
            <person name="Ro D.K."/>
            <person name="Shang Y."/>
            <person name="Huang S."/>
            <person name="Yan J."/>
        </authorList>
    </citation>
    <scope>NUCLEOTIDE SEQUENCE [LARGE SCALE GENOMIC DNA]</scope>
    <source>
        <tissue evidence="2">Leaf</tissue>
    </source>
</reference>
<evidence type="ECO:0000313" key="3">
    <source>
        <dbReference type="Proteomes" id="UP000824469"/>
    </source>
</evidence>
<comment type="caution">
    <text evidence="2">The sequence shown here is derived from an EMBL/GenBank/DDBJ whole genome shotgun (WGS) entry which is preliminary data.</text>
</comment>
<dbReference type="AlphaFoldDB" id="A0AA38LED5"/>
<evidence type="ECO:0000313" key="2">
    <source>
        <dbReference type="EMBL" id="KAH9321873.1"/>
    </source>
</evidence>
<feature type="non-terminal residue" evidence="2">
    <location>
        <position position="1"/>
    </location>
</feature>
<sequence length="55" mass="5936">YALRRSNLTTLDADQRLVVSVEDDLIMSGKLKRDPSKSKASSSPSSTLGANVDQL</sequence>
<accession>A0AA38LED5</accession>
<keyword evidence="3" id="KW-1185">Reference proteome</keyword>
<dbReference type="EMBL" id="JAHRHJ020000003">
    <property type="protein sequence ID" value="KAH9321873.1"/>
    <property type="molecule type" value="Genomic_DNA"/>
</dbReference>
<organism evidence="2 3">
    <name type="scientific">Taxus chinensis</name>
    <name type="common">Chinese yew</name>
    <name type="synonym">Taxus wallichiana var. chinensis</name>
    <dbReference type="NCBI Taxonomy" id="29808"/>
    <lineage>
        <taxon>Eukaryota</taxon>
        <taxon>Viridiplantae</taxon>
        <taxon>Streptophyta</taxon>
        <taxon>Embryophyta</taxon>
        <taxon>Tracheophyta</taxon>
        <taxon>Spermatophyta</taxon>
        <taxon>Pinopsida</taxon>
        <taxon>Pinidae</taxon>
        <taxon>Conifers II</taxon>
        <taxon>Cupressales</taxon>
        <taxon>Taxaceae</taxon>
        <taxon>Taxus</taxon>
    </lineage>
</organism>
<feature type="region of interest" description="Disordered" evidence="1">
    <location>
        <begin position="28"/>
        <end position="55"/>
    </location>
</feature>
<dbReference type="Proteomes" id="UP000824469">
    <property type="component" value="Unassembled WGS sequence"/>
</dbReference>
<feature type="non-terminal residue" evidence="2">
    <location>
        <position position="55"/>
    </location>
</feature>
<name>A0AA38LED5_TAXCH</name>
<proteinExistence type="predicted"/>
<protein>
    <submittedName>
        <fullName evidence="2">Uncharacterized protein</fullName>
    </submittedName>
</protein>